<protein>
    <submittedName>
        <fullName evidence="1">Uncharacterized protein</fullName>
    </submittedName>
</protein>
<evidence type="ECO:0000313" key="1">
    <source>
        <dbReference type="EMBL" id="RRT70618.1"/>
    </source>
</evidence>
<comment type="caution">
    <text evidence="1">The sequence shown here is derived from an EMBL/GenBank/DDBJ whole genome shotgun (WGS) entry which is preliminary data.</text>
</comment>
<dbReference type="AlphaFoldDB" id="A0A427A360"/>
<dbReference type="PANTHER" id="PTHR47885">
    <property type="entry name" value="AP-5 COMPLEX SUBUNIT ZETA-1"/>
    <property type="match status" value="1"/>
</dbReference>
<name>A0A427A360_ENSVE</name>
<evidence type="ECO:0000313" key="2">
    <source>
        <dbReference type="Proteomes" id="UP000287651"/>
    </source>
</evidence>
<organism evidence="1 2">
    <name type="scientific">Ensete ventricosum</name>
    <name type="common">Abyssinian banana</name>
    <name type="synonym">Musa ensete</name>
    <dbReference type="NCBI Taxonomy" id="4639"/>
    <lineage>
        <taxon>Eukaryota</taxon>
        <taxon>Viridiplantae</taxon>
        <taxon>Streptophyta</taxon>
        <taxon>Embryophyta</taxon>
        <taxon>Tracheophyta</taxon>
        <taxon>Spermatophyta</taxon>
        <taxon>Magnoliopsida</taxon>
        <taxon>Liliopsida</taxon>
        <taxon>Zingiberales</taxon>
        <taxon>Musaceae</taxon>
        <taxon>Ensete</taxon>
    </lineage>
</organism>
<proteinExistence type="predicted"/>
<gene>
    <name evidence="1" type="ORF">B296_00036292</name>
</gene>
<sequence>MTAMLQAAINNTQSERLKQVLHMTPQFLALYFSIALRDVNDSRSTIPKDTTRIERYVPVRPLIETIRGRRKGEPGVWCCSPDPDPSFAGDFFARAIRCLRAISSPVRSVVRGRFLRPCDPLLAGNFFARTIRHLQTISTPRAGRRNVFPCGEKERGDKRLSDFMLAAFQQCPKFIALLKVARSRNIDRRVWRRACDYLGLMSEPAICLSILGPSTEKPKGSGIINWSEGGSKMIAHVPFYILSEQEG</sequence>
<accession>A0A427A360</accession>
<reference evidence="1 2" key="1">
    <citation type="journal article" date="2014" name="Agronomy (Basel)">
        <title>A Draft Genome Sequence for Ensete ventricosum, the Drought-Tolerant Tree Against Hunger.</title>
        <authorList>
            <person name="Harrison J."/>
            <person name="Moore K.A."/>
            <person name="Paszkiewicz K."/>
            <person name="Jones T."/>
            <person name="Grant M."/>
            <person name="Ambacheew D."/>
            <person name="Muzemil S."/>
            <person name="Studholme D.J."/>
        </authorList>
    </citation>
    <scope>NUCLEOTIDE SEQUENCE [LARGE SCALE GENOMIC DNA]</scope>
</reference>
<dbReference type="Proteomes" id="UP000287651">
    <property type="component" value="Unassembled WGS sequence"/>
</dbReference>
<dbReference type="PANTHER" id="PTHR47885:SF1">
    <property type="entry name" value="AP-5 COMPLEX SUBUNIT ZETA-1"/>
    <property type="match status" value="1"/>
</dbReference>
<dbReference type="EMBL" id="AMZH03003955">
    <property type="protein sequence ID" value="RRT70618.1"/>
    <property type="molecule type" value="Genomic_DNA"/>
</dbReference>